<evidence type="ECO:0000313" key="3">
    <source>
        <dbReference type="Proteomes" id="UP001223390"/>
    </source>
</evidence>
<protein>
    <recommendedName>
        <fullName evidence="4">TetR family transcriptional regulator</fullName>
    </recommendedName>
</protein>
<dbReference type="RefSeq" id="WP_285345539.1">
    <property type="nucleotide sequence ID" value="NZ_JASITI010000047.1"/>
</dbReference>
<evidence type="ECO:0000313" key="2">
    <source>
        <dbReference type="EMBL" id="MDK9499663.1"/>
    </source>
</evidence>
<organism evidence="2 3">
    <name type="scientific">Streptomyces katrae</name>
    <dbReference type="NCBI Taxonomy" id="68223"/>
    <lineage>
        <taxon>Bacteria</taxon>
        <taxon>Bacillati</taxon>
        <taxon>Actinomycetota</taxon>
        <taxon>Actinomycetes</taxon>
        <taxon>Kitasatosporales</taxon>
        <taxon>Streptomycetaceae</taxon>
        <taxon>Streptomyces</taxon>
    </lineage>
</organism>
<proteinExistence type="predicted"/>
<sequence>MTSSSPKLSTARGGQAGPPERLLDVALDAVHGAPRRAHGS</sequence>
<name>A0ABT7H218_9ACTN</name>
<reference evidence="2 3" key="1">
    <citation type="submission" date="2023-05" db="EMBL/GenBank/DDBJ databases">
        <title>Sequencing and Assembly of Streptomyces sp. NP73.</title>
        <authorList>
            <person name="Konwar A.N."/>
            <person name="Saikia K."/>
            <person name="Thakur D."/>
        </authorList>
    </citation>
    <scope>NUCLEOTIDE SEQUENCE [LARGE SCALE GENOMIC DNA]</scope>
    <source>
        <strain evidence="2 3">NP73</strain>
    </source>
</reference>
<gene>
    <name evidence="2" type="ORF">QEZ40_005092</name>
</gene>
<feature type="region of interest" description="Disordered" evidence="1">
    <location>
        <begin position="1"/>
        <end position="21"/>
    </location>
</feature>
<evidence type="ECO:0000256" key="1">
    <source>
        <dbReference type="SAM" id="MobiDB-lite"/>
    </source>
</evidence>
<accession>A0ABT7H218</accession>
<dbReference type="Proteomes" id="UP001223390">
    <property type="component" value="Unassembled WGS sequence"/>
</dbReference>
<comment type="caution">
    <text evidence="2">The sequence shown here is derived from an EMBL/GenBank/DDBJ whole genome shotgun (WGS) entry which is preliminary data.</text>
</comment>
<keyword evidence="3" id="KW-1185">Reference proteome</keyword>
<evidence type="ECO:0008006" key="4">
    <source>
        <dbReference type="Google" id="ProtNLM"/>
    </source>
</evidence>
<dbReference type="EMBL" id="JASITI010000047">
    <property type="protein sequence ID" value="MDK9499663.1"/>
    <property type="molecule type" value="Genomic_DNA"/>
</dbReference>